<accession>A0ABQ9N875</accession>
<dbReference type="Proteomes" id="UP001174677">
    <property type="component" value="Chromosome 2"/>
</dbReference>
<organism evidence="2 3">
    <name type="scientific">Hevea brasiliensis</name>
    <name type="common">Para rubber tree</name>
    <name type="synonym">Siphonia brasiliensis</name>
    <dbReference type="NCBI Taxonomy" id="3981"/>
    <lineage>
        <taxon>Eukaryota</taxon>
        <taxon>Viridiplantae</taxon>
        <taxon>Streptophyta</taxon>
        <taxon>Embryophyta</taxon>
        <taxon>Tracheophyta</taxon>
        <taxon>Spermatophyta</taxon>
        <taxon>Magnoliopsida</taxon>
        <taxon>eudicotyledons</taxon>
        <taxon>Gunneridae</taxon>
        <taxon>Pentapetalae</taxon>
        <taxon>rosids</taxon>
        <taxon>fabids</taxon>
        <taxon>Malpighiales</taxon>
        <taxon>Euphorbiaceae</taxon>
        <taxon>Crotonoideae</taxon>
        <taxon>Micrandreae</taxon>
        <taxon>Hevea</taxon>
    </lineage>
</organism>
<dbReference type="PANTHER" id="PTHR22930">
    <property type="match status" value="1"/>
</dbReference>
<dbReference type="PANTHER" id="PTHR22930:SF221">
    <property type="entry name" value="NUCLEASE HARBI1"/>
    <property type="match status" value="1"/>
</dbReference>
<evidence type="ECO:0000313" key="2">
    <source>
        <dbReference type="EMBL" id="KAJ9188130.1"/>
    </source>
</evidence>
<dbReference type="InterPro" id="IPR058353">
    <property type="entry name" value="DUF8040"/>
</dbReference>
<evidence type="ECO:0000259" key="1">
    <source>
        <dbReference type="Pfam" id="PF26138"/>
    </source>
</evidence>
<sequence>MFFLDMDIDVQINNNDKEEEALNALDDDDETWQLVIATAGAITEYFYKYIYKEPCMVSYQTGLKWLLEVLQSHQDCCVNIKYGLKSSRRMSVMEKVAIFLYTLALKASNRHARERFQHSGETISRVFRQVLNVICLMSMDIIKPIDYEFSDTPPEILNNRRYMPHFKDCIGTIDGTHVQASIAPGEQIPYIGRKGILTQNIMAACKKYYLVDAEYPNMKDYLKPYKDTRYHLPYFRRGQPLSGQEEIFNRAHSSLRIQMKIFIASMVLHNYIRKRARGDRVFQIFDSNPEYVPSTPWLMSKVFQLIVRETMNHRI</sequence>
<gene>
    <name evidence="2" type="ORF">P3X46_003521</name>
</gene>
<comment type="caution">
    <text evidence="2">The sequence shown here is derived from an EMBL/GenBank/DDBJ whole genome shotgun (WGS) entry which is preliminary data.</text>
</comment>
<name>A0ABQ9N875_HEVBR</name>
<protein>
    <recommendedName>
        <fullName evidence="1">DUF8040 domain-containing protein</fullName>
    </recommendedName>
</protein>
<dbReference type="EMBL" id="JARPOI010000002">
    <property type="protein sequence ID" value="KAJ9188130.1"/>
    <property type="molecule type" value="Genomic_DNA"/>
</dbReference>
<dbReference type="Pfam" id="PF26138">
    <property type="entry name" value="DUF8040"/>
    <property type="match status" value="1"/>
</dbReference>
<dbReference type="InterPro" id="IPR045249">
    <property type="entry name" value="HARBI1-like"/>
</dbReference>
<evidence type="ECO:0000313" key="3">
    <source>
        <dbReference type="Proteomes" id="UP001174677"/>
    </source>
</evidence>
<reference evidence="2" key="1">
    <citation type="journal article" date="2023" name="Plant Biotechnol. J.">
        <title>Chromosome-level wild Hevea brasiliensis genome provides new tools for genomic-assisted breeding and valuable loci to elevate rubber yield.</title>
        <authorList>
            <person name="Cheng H."/>
            <person name="Song X."/>
            <person name="Hu Y."/>
            <person name="Wu T."/>
            <person name="Yang Q."/>
            <person name="An Z."/>
            <person name="Feng S."/>
            <person name="Deng Z."/>
            <person name="Wu W."/>
            <person name="Zeng X."/>
            <person name="Tu M."/>
            <person name="Wang X."/>
            <person name="Huang H."/>
        </authorList>
    </citation>
    <scope>NUCLEOTIDE SEQUENCE</scope>
    <source>
        <strain evidence="2">MT/VB/25A 57/8</strain>
    </source>
</reference>
<feature type="domain" description="DUF8040" evidence="1">
    <location>
        <begin position="81"/>
        <end position="135"/>
    </location>
</feature>
<proteinExistence type="predicted"/>
<keyword evidence="3" id="KW-1185">Reference proteome</keyword>